<evidence type="ECO:0000313" key="3">
    <source>
        <dbReference type="Proteomes" id="UP000198942"/>
    </source>
</evidence>
<dbReference type="EMBL" id="FOCL01000002">
    <property type="protein sequence ID" value="SEN12826.1"/>
    <property type="molecule type" value="Genomic_DNA"/>
</dbReference>
<organism evidence="2 3">
    <name type="scientific">Mucilaginibacter gossypiicola</name>
    <dbReference type="NCBI Taxonomy" id="551995"/>
    <lineage>
        <taxon>Bacteria</taxon>
        <taxon>Pseudomonadati</taxon>
        <taxon>Bacteroidota</taxon>
        <taxon>Sphingobacteriia</taxon>
        <taxon>Sphingobacteriales</taxon>
        <taxon>Sphingobacteriaceae</taxon>
        <taxon>Mucilaginibacter</taxon>
    </lineage>
</organism>
<evidence type="ECO:0000313" key="2">
    <source>
        <dbReference type="EMBL" id="SEN12826.1"/>
    </source>
</evidence>
<dbReference type="AlphaFoldDB" id="A0A1H8E088"/>
<keyword evidence="3" id="KW-1185">Reference proteome</keyword>
<accession>A0A1H8E088</accession>
<feature type="transmembrane region" description="Helical" evidence="1">
    <location>
        <begin position="50"/>
        <end position="68"/>
    </location>
</feature>
<sequence>MLNFMLMKYLLLYIPLILFIVSYGYSRRYYRFIDNGRVSEIIQANQRSKQFMNMAVFSFVALMIILKLL</sequence>
<keyword evidence="1" id="KW-1133">Transmembrane helix</keyword>
<dbReference type="Proteomes" id="UP000198942">
    <property type="component" value="Unassembled WGS sequence"/>
</dbReference>
<name>A0A1H8E088_9SPHI</name>
<proteinExistence type="predicted"/>
<gene>
    <name evidence="2" type="ORF">SAMN05192574_102531</name>
</gene>
<protein>
    <submittedName>
        <fullName evidence="2">Uncharacterized protein</fullName>
    </submittedName>
</protein>
<reference evidence="3" key="1">
    <citation type="submission" date="2016-10" db="EMBL/GenBank/DDBJ databases">
        <authorList>
            <person name="Varghese N."/>
            <person name="Submissions S."/>
        </authorList>
    </citation>
    <scope>NUCLEOTIDE SEQUENCE [LARGE SCALE GENOMIC DNA]</scope>
    <source>
        <strain evidence="3">Gh-48</strain>
    </source>
</reference>
<keyword evidence="1" id="KW-0812">Transmembrane</keyword>
<evidence type="ECO:0000256" key="1">
    <source>
        <dbReference type="SAM" id="Phobius"/>
    </source>
</evidence>
<keyword evidence="1" id="KW-0472">Membrane</keyword>